<reference evidence="2" key="1">
    <citation type="submission" date="2016-11" db="UniProtKB">
        <authorList>
            <consortium name="WormBaseParasite"/>
        </authorList>
    </citation>
    <scope>IDENTIFICATION</scope>
    <source>
        <strain evidence="2">KR3021</strain>
    </source>
</reference>
<evidence type="ECO:0000313" key="1">
    <source>
        <dbReference type="Proteomes" id="UP000095286"/>
    </source>
</evidence>
<accession>A0AC35U5H3</accession>
<proteinExistence type="predicted"/>
<name>A0AC35U5H3_9BILA</name>
<organism evidence="1 2">
    <name type="scientific">Rhabditophanes sp. KR3021</name>
    <dbReference type="NCBI Taxonomy" id="114890"/>
    <lineage>
        <taxon>Eukaryota</taxon>
        <taxon>Metazoa</taxon>
        <taxon>Ecdysozoa</taxon>
        <taxon>Nematoda</taxon>
        <taxon>Chromadorea</taxon>
        <taxon>Rhabditida</taxon>
        <taxon>Tylenchina</taxon>
        <taxon>Panagrolaimomorpha</taxon>
        <taxon>Strongyloidoidea</taxon>
        <taxon>Alloionematidae</taxon>
        <taxon>Rhabditophanes</taxon>
    </lineage>
</organism>
<evidence type="ECO:0000313" key="2">
    <source>
        <dbReference type="WBParaSite" id="RSKR_0000808200.1"/>
    </source>
</evidence>
<dbReference type="WBParaSite" id="RSKR_0000808200.1">
    <property type="protein sequence ID" value="RSKR_0000808200.1"/>
    <property type="gene ID" value="RSKR_0000808200"/>
</dbReference>
<sequence>MWEEEFDMLLRSKLVELHLKPKSICKYPHICPDTAKCFNCTFPDDCKYGSQIEVSCKNLNVCFHHFEIKQKAICRYCYQTKPGVEHSCSKVRDCSSTANRYHRAICEVNDKTICIGNRRFFKNVRCSWKNGKKWSTSFILSFTLGGLGVDRFYLGYFGLSTIKLLTFGGLGIWAVIDVFLIAFGYLTPADGSLFE</sequence>
<dbReference type="Proteomes" id="UP000095286">
    <property type="component" value="Unplaced"/>
</dbReference>
<protein>
    <submittedName>
        <fullName evidence="2">TM2 domain-containing protein</fullName>
    </submittedName>
</protein>